<accession>A0A3B8DZM9</accession>
<gene>
    <name evidence="1" type="ORF">CPT_Stubb_022</name>
</gene>
<reference evidence="2" key="1">
    <citation type="submission" date="2018-09" db="EMBL/GenBank/DDBJ databases">
        <title>Complete genome of Proteus mirabilis phage Stubb.</title>
        <authorList>
            <person name="Bourgeois T.A."/>
            <person name="Lessor L."/>
            <person name="O'Leary C.J."/>
            <person name="Liu M."/>
        </authorList>
    </citation>
    <scope>NUCLEOTIDE SEQUENCE [LARGE SCALE GENOMIC DNA]</scope>
</reference>
<evidence type="ECO:0000313" key="1">
    <source>
        <dbReference type="EMBL" id="AYJ73162.1"/>
    </source>
</evidence>
<name>A0A3B8DZM9_9CAUD</name>
<dbReference type="Proteomes" id="UP000269143">
    <property type="component" value="Segment"/>
</dbReference>
<sequence length="129" mass="14356">MIKFEQYKELFEIMETSEKFKFSLKSRDGGLTFSVAIVNSVDIIVAKLEPRFINTINDLRDSELPRIFIGEDNVARIDKSRYSLTLPIAFKAISNACPRCKGYGSTYGLAGGRVQSTTCTECNGTGVNK</sequence>
<dbReference type="InterPro" id="IPR036410">
    <property type="entry name" value="HSP_DnaJ_Cys-rich_dom_sf"/>
</dbReference>
<organism evidence="1 2">
    <name type="scientific">Proteus phage Stubb</name>
    <dbReference type="NCBI Taxonomy" id="2315597"/>
    <lineage>
        <taxon>Viruses</taxon>
        <taxon>Duplodnaviria</taxon>
        <taxon>Heunggongvirae</taxon>
        <taxon>Uroviricota</taxon>
        <taxon>Caudoviricetes</taxon>
        <taxon>Demerecviridae</taxon>
        <taxon>Novosibvirus</taxon>
        <taxon>Novosibvirus stubb</taxon>
    </lineage>
</organism>
<proteinExistence type="predicted"/>
<dbReference type="EMBL" id="MH830339">
    <property type="protein sequence ID" value="AYJ73162.1"/>
    <property type="molecule type" value="Genomic_DNA"/>
</dbReference>
<dbReference type="Gene3D" id="6.20.20.10">
    <property type="match status" value="1"/>
</dbReference>
<protein>
    <submittedName>
        <fullName evidence="1">Uncharacterized protein</fullName>
    </submittedName>
</protein>
<evidence type="ECO:0000313" key="2">
    <source>
        <dbReference type="Proteomes" id="UP000269143"/>
    </source>
</evidence>
<keyword evidence="2" id="KW-1185">Reference proteome</keyword>
<dbReference type="SUPFAM" id="SSF57938">
    <property type="entry name" value="DnaJ/Hsp40 cysteine-rich domain"/>
    <property type="match status" value="1"/>
</dbReference>